<comment type="similarity">
    <text evidence="2">Belongs to the TatC family.</text>
</comment>
<dbReference type="GO" id="GO:0043953">
    <property type="term" value="P:protein transport by the Tat complex"/>
    <property type="evidence" value="ECO:0007669"/>
    <property type="project" value="TreeGrafter"/>
</dbReference>
<dbReference type="AlphaFoldDB" id="Q9G862"/>
<evidence type="ECO:0000256" key="6">
    <source>
        <dbReference type="SAM" id="Phobius"/>
    </source>
</evidence>
<dbReference type="EMBL" id="AF295546">
    <property type="protein sequence ID" value="AAG13715.1"/>
    <property type="molecule type" value="Genomic_DNA"/>
</dbReference>
<dbReference type="GO" id="GO:0009977">
    <property type="term" value="F:proton motive force dependent protein transmembrane transporter activity"/>
    <property type="evidence" value="ECO:0007669"/>
    <property type="project" value="TreeGrafter"/>
</dbReference>
<keyword evidence="7" id="KW-0496">Mitochondrion</keyword>
<dbReference type="GO" id="GO:0065002">
    <property type="term" value="P:intracellular protein transmembrane transport"/>
    <property type="evidence" value="ECO:0007669"/>
    <property type="project" value="TreeGrafter"/>
</dbReference>
<name>Q9G862_MALJA</name>
<evidence type="ECO:0000313" key="7">
    <source>
        <dbReference type="EMBL" id="AAG13715.1"/>
    </source>
</evidence>
<evidence type="ECO:0000256" key="3">
    <source>
        <dbReference type="ARBA" id="ARBA00022692"/>
    </source>
</evidence>
<dbReference type="InterPro" id="IPR002033">
    <property type="entry name" value="TatC"/>
</dbReference>
<dbReference type="GeneID" id="801304"/>
<feature type="transmembrane region" description="Helical" evidence="6">
    <location>
        <begin position="18"/>
        <end position="36"/>
    </location>
</feature>
<dbReference type="PANTHER" id="PTHR30371:SF0">
    <property type="entry name" value="SEC-INDEPENDENT PROTEIN TRANSLOCASE PROTEIN TATC, CHLOROPLASTIC-RELATED"/>
    <property type="match status" value="1"/>
</dbReference>
<evidence type="ECO:0000256" key="2">
    <source>
        <dbReference type="ARBA" id="ARBA00008882"/>
    </source>
</evidence>
<gene>
    <name evidence="7" type="primary">ymf16</name>
</gene>
<feature type="transmembrane region" description="Helical" evidence="6">
    <location>
        <begin position="105"/>
        <end position="130"/>
    </location>
</feature>
<evidence type="ECO:0000256" key="5">
    <source>
        <dbReference type="ARBA" id="ARBA00023136"/>
    </source>
</evidence>
<keyword evidence="5 6" id="KW-0472">Membrane</keyword>
<organism evidence="7">
    <name type="scientific">Malawimonas jakobiformis</name>
    <name type="common">Flagellated protozoan</name>
    <dbReference type="NCBI Taxonomy" id="136089"/>
    <lineage>
        <taxon>Eukaryota</taxon>
        <taxon>Malawimonadida</taxon>
        <taxon>Malawimonadidae</taxon>
        <taxon>Malawimonas</taxon>
    </lineage>
</organism>
<protein>
    <submittedName>
        <fullName evidence="7">SecY-independent transporter protein</fullName>
    </submittedName>
</protein>
<feature type="transmembrane region" description="Helical" evidence="6">
    <location>
        <begin position="193"/>
        <end position="211"/>
    </location>
</feature>
<sequence length="251" mass="30533">MNIKLPIIDYINEFKIRFIYIIILILFLITISYDYFEELLYIMSKPVDKIYNNQFIYTSITEVLNIKILLSIYIAIYIGIISLIYNIIIFLYSGLYKFEIKKIKFYFIIGLIVIFLSNYVTLDHIIPFIYKYLLTSSITNKNKLFNLTLIAKINEFCINYIVVLTIVTIFFLLPFSFIFIYKIKIINNEFINKNRDFIYILLILIISFVTPPDFMSFLILFFFFIVFYEFFIYFFFLFNIYKYFIFFKKNN</sequence>
<evidence type="ECO:0000256" key="4">
    <source>
        <dbReference type="ARBA" id="ARBA00022989"/>
    </source>
</evidence>
<reference evidence="7" key="1">
    <citation type="submission" date="2000-08" db="EMBL/GenBank/DDBJ databases">
        <title>Comparative analysis of mitochondrial genomes of the ancient jakobid protists.</title>
        <authorList>
            <person name="Burger G."/>
            <person name="O'Kelly C.J."/>
            <person name="Gray W.M."/>
        </authorList>
    </citation>
    <scope>NUCLEOTIDE SEQUENCE</scope>
    <source>
        <strain evidence="7">ATCC 50310</strain>
    </source>
</reference>
<feature type="transmembrane region" description="Helical" evidence="6">
    <location>
        <begin position="158"/>
        <end position="181"/>
    </location>
</feature>
<evidence type="ECO:0000256" key="1">
    <source>
        <dbReference type="ARBA" id="ARBA00004141"/>
    </source>
</evidence>
<keyword evidence="3 6" id="KW-0812">Transmembrane</keyword>
<proteinExistence type="inferred from homology"/>
<feature type="transmembrane region" description="Helical" evidence="6">
    <location>
        <begin position="217"/>
        <end position="241"/>
    </location>
</feature>
<dbReference type="Pfam" id="PF00902">
    <property type="entry name" value="TatC"/>
    <property type="match status" value="1"/>
</dbReference>
<accession>Q9G862</accession>
<dbReference type="RefSeq" id="NP_066348.1">
    <property type="nucleotide sequence ID" value="NC_002553.1"/>
</dbReference>
<feature type="transmembrane region" description="Helical" evidence="6">
    <location>
        <begin position="68"/>
        <end position="93"/>
    </location>
</feature>
<comment type="subcellular location">
    <subcellularLocation>
        <location evidence="1">Membrane</location>
        <topology evidence="1">Multi-pass membrane protein</topology>
    </subcellularLocation>
</comment>
<geneLocation type="mitochondrion" evidence="7"/>
<dbReference type="PANTHER" id="PTHR30371">
    <property type="entry name" value="SEC-INDEPENDENT PROTEIN TRANSLOCASE PROTEIN TATC"/>
    <property type="match status" value="1"/>
</dbReference>
<keyword evidence="4 6" id="KW-1133">Transmembrane helix</keyword>
<dbReference type="GO" id="GO:0033281">
    <property type="term" value="C:TAT protein transport complex"/>
    <property type="evidence" value="ECO:0007669"/>
    <property type="project" value="TreeGrafter"/>
</dbReference>